<evidence type="ECO:0000256" key="1">
    <source>
        <dbReference type="ARBA" id="ARBA00004365"/>
    </source>
</evidence>
<dbReference type="InterPro" id="IPR001444">
    <property type="entry name" value="Flag_bb_rod_N"/>
</dbReference>
<dbReference type="InterPro" id="IPR002371">
    <property type="entry name" value="FlgK"/>
</dbReference>
<proteinExistence type="inferred from homology"/>
<dbReference type="AlphaFoldDB" id="A0A918N937"/>
<dbReference type="Pfam" id="PF06429">
    <property type="entry name" value="Flg_bbr_C"/>
    <property type="match status" value="1"/>
</dbReference>
<feature type="region of interest" description="Disordered" evidence="7">
    <location>
        <begin position="532"/>
        <end position="560"/>
    </location>
</feature>
<dbReference type="InterPro" id="IPR049119">
    <property type="entry name" value="FlgK_D2-like"/>
</dbReference>
<evidence type="ECO:0000313" key="13">
    <source>
        <dbReference type="Proteomes" id="UP000626148"/>
    </source>
</evidence>
<accession>A0A918N937</accession>
<dbReference type="GO" id="GO:0005198">
    <property type="term" value="F:structural molecule activity"/>
    <property type="evidence" value="ECO:0007669"/>
    <property type="project" value="InterPro"/>
</dbReference>
<evidence type="ECO:0000259" key="11">
    <source>
        <dbReference type="Pfam" id="PF22638"/>
    </source>
</evidence>
<comment type="similarity">
    <text evidence="3">Belongs to the flagella basal body rod proteins family.</text>
</comment>
<keyword evidence="5" id="KW-0964">Secreted</keyword>
<organism evidence="12 13">
    <name type="scientific">Saccharospirillum salsuginis</name>
    <dbReference type="NCBI Taxonomy" id="418750"/>
    <lineage>
        <taxon>Bacteria</taxon>
        <taxon>Pseudomonadati</taxon>
        <taxon>Pseudomonadota</taxon>
        <taxon>Gammaproteobacteria</taxon>
        <taxon>Oceanospirillales</taxon>
        <taxon>Saccharospirillaceae</taxon>
        <taxon>Saccharospirillum</taxon>
    </lineage>
</organism>
<dbReference type="InterPro" id="IPR053927">
    <property type="entry name" value="FlgK_helical"/>
</dbReference>
<sequence length="1019" mass="110921">MSLLNTAITGLKAQQEALKTTGHNISNANTPGYSRQEVVLKTNDPQFRGFGFVGQGVDVNSVRRVTDQFMIEQQRADTSNFQRLDTYRANIEQVDRLLADEKTGLQPALDSFFASLQGGADNPAYIPSRDVVLGESAGLVDRFKTIHTYLTDQNESINSQVQAMVAQINSLAEGIATLNEEIVTAQGSPTQTPPNDLLDQRDELVRQLAEFVDVDVTVDNEQFNVSIGNGQGLVLAGDANRLEATGGVEDPQRFGVRFISQTENLFITDKLNNGKLAGLFEFRDQALDPAMNNLGRIGVALTQQMNSQHRQGIDLNGDFGQDFFQDLNDPDLAASGRAQPNSLNTPPKDQVISVYFEDPAALTNSDYTMKFTGPADNNYEIVRKNDGEVVKEGSLPADLPQSIEFDGLRVELENGTFKQGDSFTINPLRDIPSQMDLLLQEPAELAFAYPMRAETPSGNEGTGAIDQGQMLSRDSQFFSEEGDLDPPLLIQFDSPTRYSVYDNSDPGNPVPLEPPLQNIEFVPGASNTLFTSDPGETQVSSWRPRLPQDPTISQDGPATVPPYNGINTEQFTFSRTDPETGKVTRDPLITTETGASAADIADRLNQVDGVTARAYTEVQLSNFTNSGTPYDPDNPFEVWVNGHEITLDDLGPNQTVFMDGYPEEMPDELGPNFLADRINAHYDLQAAGIRAKSDGETLTITDQNGNDIFVEMRGDKPQPVIVGAPPVGGGPTNSQIDPGDTFEISTGERWSVEPVSGDTRGQLNNLTGFDFSEGGPYEYEMYLPDGRTGSITLTGNHATAEDVKAEIETKIQAQLDSPGRVEASITERGEIEYQIFMKVSGTGNDDTAGVNVGGQVDVTMADGISLTTRPEEGAILTGVPEAKSTYTGFQFEISGRPEAGDEFSIEWNEGGVSDNRNVLDLVGLETRDTVNNRDGGMTFTEAYSQAVEEIGTKTRQAQIQTDAAEGVLRAGEEELNSVRGVNLDEEAARLIEFQLAYNANSQVIRIAQETFDSLIAAFR</sequence>
<dbReference type="EMBL" id="BMXR01000004">
    <property type="protein sequence ID" value="GGX50580.1"/>
    <property type="molecule type" value="Genomic_DNA"/>
</dbReference>
<comment type="subcellular location">
    <subcellularLocation>
        <location evidence="1">Bacterial flagellum</location>
    </subcellularLocation>
    <subcellularLocation>
        <location evidence="2">Secreted</location>
    </subcellularLocation>
</comment>
<keyword evidence="13" id="KW-1185">Reference proteome</keyword>
<evidence type="ECO:0000259" key="8">
    <source>
        <dbReference type="Pfam" id="PF00460"/>
    </source>
</evidence>
<feature type="domain" description="Flagellar basal body rod protein N-terminal" evidence="8">
    <location>
        <begin position="4"/>
        <end position="33"/>
    </location>
</feature>
<reference evidence="12" key="2">
    <citation type="submission" date="2020-09" db="EMBL/GenBank/DDBJ databases">
        <authorList>
            <person name="Sun Q."/>
            <person name="Kim S."/>
        </authorList>
    </citation>
    <scope>NUCLEOTIDE SEQUENCE</scope>
    <source>
        <strain evidence="12">KCTC 22169</strain>
    </source>
</reference>
<comment type="caution">
    <text evidence="12">The sequence shown here is derived from an EMBL/GenBank/DDBJ whole genome shotgun (WGS) entry which is preliminary data.</text>
</comment>
<evidence type="ECO:0000256" key="5">
    <source>
        <dbReference type="ARBA" id="ARBA00022525"/>
    </source>
</evidence>
<dbReference type="InterPro" id="IPR010930">
    <property type="entry name" value="Flg_bb/hook_C_dom"/>
</dbReference>
<evidence type="ECO:0000256" key="4">
    <source>
        <dbReference type="ARBA" id="ARBA00016244"/>
    </source>
</evidence>
<gene>
    <name evidence="12" type="ORF">GCM10007392_17180</name>
</gene>
<dbReference type="NCBIfam" id="TIGR02492">
    <property type="entry name" value="flgK_ends"/>
    <property type="match status" value="1"/>
</dbReference>
<evidence type="ECO:0000313" key="12">
    <source>
        <dbReference type="EMBL" id="GGX50580.1"/>
    </source>
</evidence>
<dbReference type="PANTHER" id="PTHR30033">
    <property type="entry name" value="FLAGELLAR HOOK-ASSOCIATED PROTEIN 1"/>
    <property type="match status" value="1"/>
</dbReference>
<feature type="compositionally biased region" description="Polar residues" evidence="7">
    <location>
        <begin position="532"/>
        <end position="541"/>
    </location>
</feature>
<evidence type="ECO:0000256" key="7">
    <source>
        <dbReference type="SAM" id="MobiDB-lite"/>
    </source>
</evidence>
<dbReference type="PRINTS" id="PR01005">
    <property type="entry name" value="FLGHOOKAP1"/>
</dbReference>
<reference evidence="12" key="1">
    <citation type="journal article" date="2014" name="Int. J. Syst. Evol. Microbiol.">
        <title>Complete genome sequence of Corynebacterium casei LMG S-19264T (=DSM 44701T), isolated from a smear-ripened cheese.</title>
        <authorList>
            <consortium name="US DOE Joint Genome Institute (JGI-PGF)"/>
            <person name="Walter F."/>
            <person name="Albersmeier A."/>
            <person name="Kalinowski J."/>
            <person name="Ruckert C."/>
        </authorList>
    </citation>
    <scope>NUCLEOTIDE SEQUENCE</scope>
    <source>
        <strain evidence="12">KCTC 22169</strain>
    </source>
</reference>
<dbReference type="GO" id="GO:0009424">
    <property type="term" value="C:bacterial-type flagellum hook"/>
    <property type="evidence" value="ECO:0007669"/>
    <property type="project" value="InterPro"/>
</dbReference>
<dbReference type="PANTHER" id="PTHR30033:SF1">
    <property type="entry name" value="FLAGELLAR HOOK-ASSOCIATED PROTEIN 1"/>
    <property type="match status" value="1"/>
</dbReference>
<protein>
    <recommendedName>
        <fullName evidence="4">Flagellar hook-associated protein 1</fullName>
    </recommendedName>
</protein>
<feature type="domain" description="Flagellar hook-associated protein 1 D2-like" evidence="10">
    <location>
        <begin position="342"/>
        <end position="427"/>
    </location>
</feature>
<dbReference type="Pfam" id="PF00460">
    <property type="entry name" value="Flg_bb_rod"/>
    <property type="match status" value="1"/>
</dbReference>
<dbReference type="Proteomes" id="UP000626148">
    <property type="component" value="Unassembled WGS sequence"/>
</dbReference>
<dbReference type="GO" id="GO:0044780">
    <property type="term" value="P:bacterial-type flagellum assembly"/>
    <property type="evidence" value="ECO:0007669"/>
    <property type="project" value="InterPro"/>
</dbReference>
<dbReference type="Pfam" id="PF22638">
    <property type="entry name" value="FlgK_D1"/>
    <property type="match status" value="1"/>
</dbReference>
<dbReference type="RefSeq" id="WP_189608144.1">
    <property type="nucleotide sequence ID" value="NZ_BMXR01000004.1"/>
</dbReference>
<name>A0A918N937_9GAMM</name>
<evidence type="ECO:0000256" key="2">
    <source>
        <dbReference type="ARBA" id="ARBA00004613"/>
    </source>
</evidence>
<evidence type="ECO:0000256" key="3">
    <source>
        <dbReference type="ARBA" id="ARBA00009677"/>
    </source>
</evidence>
<dbReference type="SUPFAM" id="SSF64518">
    <property type="entry name" value="Phase 1 flagellin"/>
    <property type="match status" value="2"/>
</dbReference>
<feature type="domain" description="Flagellar hook-associated protein FlgK helical" evidence="11">
    <location>
        <begin position="92"/>
        <end position="324"/>
    </location>
</feature>
<dbReference type="GO" id="GO:0005576">
    <property type="term" value="C:extracellular region"/>
    <property type="evidence" value="ECO:0007669"/>
    <property type="project" value="UniProtKB-SubCell"/>
</dbReference>
<dbReference type="Pfam" id="PF21158">
    <property type="entry name" value="flgK_1st_1"/>
    <property type="match status" value="1"/>
</dbReference>
<feature type="domain" description="Flagellar basal-body/hook protein C-terminal" evidence="9">
    <location>
        <begin position="980"/>
        <end position="1015"/>
    </location>
</feature>
<evidence type="ECO:0000256" key="6">
    <source>
        <dbReference type="ARBA" id="ARBA00023143"/>
    </source>
</evidence>
<keyword evidence="6" id="KW-0975">Bacterial flagellum</keyword>
<evidence type="ECO:0000259" key="9">
    <source>
        <dbReference type="Pfam" id="PF06429"/>
    </source>
</evidence>
<evidence type="ECO:0000259" key="10">
    <source>
        <dbReference type="Pfam" id="PF21158"/>
    </source>
</evidence>